<dbReference type="EMBL" id="AP021876">
    <property type="protein sequence ID" value="BBO84508.1"/>
    <property type="molecule type" value="Genomic_DNA"/>
</dbReference>
<gene>
    <name evidence="2" type="ORF">DSCO28_50740</name>
</gene>
<feature type="region of interest" description="Disordered" evidence="1">
    <location>
        <begin position="85"/>
        <end position="114"/>
    </location>
</feature>
<dbReference type="RefSeq" id="WP_155324405.1">
    <property type="nucleotide sequence ID" value="NZ_AP021876.1"/>
</dbReference>
<dbReference type="AlphaFoldDB" id="A0A5K7ZWA7"/>
<evidence type="ECO:0000313" key="2">
    <source>
        <dbReference type="EMBL" id="BBO84508.1"/>
    </source>
</evidence>
<name>A0A5K7ZWA7_9BACT</name>
<organism evidence="2 3">
    <name type="scientific">Desulfosarcina ovata subsp. sediminis</name>
    <dbReference type="NCBI Taxonomy" id="885957"/>
    <lineage>
        <taxon>Bacteria</taxon>
        <taxon>Pseudomonadati</taxon>
        <taxon>Thermodesulfobacteriota</taxon>
        <taxon>Desulfobacteria</taxon>
        <taxon>Desulfobacterales</taxon>
        <taxon>Desulfosarcinaceae</taxon>
        <taxon>Desulfosarcina</taxon>
    </lineage>
</organism>
<protein>
    <submittedName>
        <fullName evidence="2">Uncharacterized protein</fullName>
    </submittedName>
</protein>
<accession>A0A5K7ZWA7</accession>
<sequence>MEKLTLSKHFCQRWQKRVGNWPTIDAVRHYMTQSIVVQGGKSLVTFNGTPHRVLALYWCPEIETIMAVDTVQNVAVTVYSRDMVDRPRGRKARKKPARKPDRRQPVSRYKDNVADAQRASLPLALRAAAVARDFGARASGERRI</sequence>
<evidence type="ECO:0000313" key="3">
    <source>
        <dbReference type="Proteomes" id="UP000425960"/>
    </source>
</evidence>
<reference evidence="2 3" key="1">
    <citation type="submission" date="2019-11" db="EMBL/GenBank/DDBJ databases">
        <title>Comparative genomics of hydrocarbon-degrading Desulfosarcina strains.</title>
        <authorList>
            <person name="Watanabe M."/>
            <person name="Kojima H."/>
            <person name="Fukui M."/>
        </authorList>
    </citation>
    <scope>NUCLEOTIDE SEQUENCE [LARGE SCALE GENOMIC DNA]</scope>
    <source>
        <strain evidence="2 3">28bB2T</strain>
    </source>
</reference>
<feature type="compositionally biased region" description="Basic and acidic residues" evidence="1">
    <location>
        <begin position="98"/>
        <end position="113"/>
    </location>
</feature>
<dbReference type="KEGG" id="dov:DSCO28_50740"/>
<dbReference type="Proteomes" id="UP000425960">
    <property type="component" value="Chromosome"/>
</dbReference>
<feature type="compositionally biased region" description="Basic residues" evidence="1">
    <location>
        <begin position="88"/>
        <end position="97"/>
    </location>
</feature>
<evidence type="ECO:0000256" key="1">
    <source>
        <dbReference type="SAM" id="MobiDB-lite"/>
    </source>
</evidence>
<proteinExistence type="predicted"/>